<keyword evidence="3" id="KW-1185">Reference proteome</keyword>
<dbReference type="InterPro" id="IPR010982">
    <property type="entry name" value="Lambda_DNA-bd_dom_sf"/>
</dbReference>
<dbReference type="eggNOG" id="COG3903">
    <property type="taxonomic scope" value="Bacteria"/>
</dbReference>
<dbReference type="Proteomes" id="UP000002785">
    <property type="component" value="Chromosome"/>
</dbReference>
<protein>
    <recommendedName>
        <fullName evidence="1">HTH cro/C1-type domain-containing protein</fullName>
    </recommendedName>
</protein>
<name>B5I7A2_STRX2</name>
<accession>B5I7A2</accession>
<dbReference type="InterPro" id="IPR001387">
    <property type="entry name" value="Cro/C1-type_HTH"/>
</dbReference>
<dbReference type="HOGENOM" id="CLU_908874_0_0_11"/>
<dbReference type="EMBL" id="CM000951">
    <property type="protein sequence ID" value="EDY60957.1"/>
    <property type="molecule type" value="Genomic_DNA"/>
</dbReference>
<dbReference type="SUPFAM" id="SSF47413">
    <property type="entry name" value="lambda repressor-like DNA-binding domains"/>
    <property type="match status" value="1"/>
</dbReference>
<evidence type="ECO:0000313" key="3">
    <source>
        <dbReference type="Proteomes" id="UP000002785"/>
    </source>
</evidence>
<feature type="domain" description="HTH cro/C1-type" evidence="1">
    <location>
        <begin position="42"/>
        <end position="97"/>
    </location>
</feature>
<gene>
    <name evidence="2" type="ORF">SSEG_07537</name>
</gene>
<evidence type="ECO:0000259" key="1">
    <source>
        <dbReference type="SMART" id="SM00530"/>
    </source>
</evidence>
<organism evidence="2 3">
    <name type="scientific">Streptomyces sviceus (strain ATCC 29083 / DSM 924 / JCM 4929 / NBRC 13980 / NCIMB 11184 / NRRL 5439 / UC 5370)</name>
    <dbReference type="NCBI Taxonomy" id="463191"/>
    <lineage>
        <taxon>Bacteria</taxon>
        <taxon>Bacillati</taxon>
        <taxon>Actinomycetota</taxon>
        <taxon>Actinomycetes</taxon>
        <taxon>Kitasatosporales</taxon>
        <taxon>Streptomycetaceae</taxon>
        <taxon>Streptomyces</taxon>
    </lineage>
</organism>
<dbReference type="SMART" id="SM00530">
    <property type="entry name" value="HTH_XRE"/>
    <property type="match status" value="1"/>
</dbReference>
<dbReference type="Pfam" id="PF13560">
    <property type="entry name" value="HTH_31"/>
    <property type="match status" value="1"/>
</dbReference>
<proteinExistence type="predicted"/>
<evidence type="ECO:0000313" key="2">
    <source>
        <dbReference type="EMBL" id="EDY60957.1"/>
    </source>
</evidence>
<dbReference type="AlphaFoldDB" id="B5I7A2"/>
<sequence length="323" mass="34598">MAPSAKVPISLACSVAATGGFVARPENHLHRDGTPRRELAVALRDLRGASGLTYAQMASRCNYSISALQEAASGQRLATLPATLAFVTACGGDTNAWQHYWNQLRRMETEGTRVAAGALTPLQHEQPQHMVPVTGPAPSNTAPGAEPTTHAIPQPSAPHRFRHLARLARHRHLRWMAPTALLAAVGGGLTALLSPHSPAPHHSAPAFALVVVQNKVAIGPSTLTEDSTPVYLSTKTVSRCRIRHCMLADTSMVSGAKLVATCWTRGETLTNADMTSTGINRNPDAVSSDRWYLAKWKDGRTGYICEVYIAPAYRGGVGLNHCR</sequence>
<dbReference type="GO" id="GO:0003677">
    <property type="term" value="F:DNA binding"/>
    <property type="evidence" value="ECO:0007669"/>
    <property type="project" value="InterPro"/>
</dbReference>
<dbReference type="OrthoDB" id="3688891at2"/>
<reference evidence="2" key="1">
    <citation type="submission" date="2009-10" db="EMBL/GenBank/DDBJ databases">
        <title>The genome sequence of Streptomyces sviceus strain ATCC 29083.</title>
        <authorList>
            <consortium name="The Broad Institute Genome Sequencing Platform"/>
            <consortium name="Broad Institute Microbial Sequencing Center"/>
            <person name="Fischbach M."/>
            <person name="Godfrey P."/>
            <person name="Ward D."/>
            <person name="Young S."/>
            <person name="Zeng Q."/>
            <person name="Koehrsen M."/>
            <person name="Alvarado L."/>
            <person name="Berlin A.M."/>
            <person name="Bochicchio J."/>
            <person name="Borenstein D."/>
            <person name="Chapman S.B."/>
            <person name="Chen Z."/>
            <person name="Engels R."/>
            <person name="Freedman E."/>
            <person name="Gellesch M."/>
            <person name="Goldberg J."/>
            <person name="Griggs A."/>
            <person name="Gujja S."/>
            <person name="Heilman E.R."/>
            <person name="Heiman D.I."/>
            <person name="Hepburn T.A."/>
            <person name="Howarth C."/>
            <person name="Jen D."/>
            <person name="Larson L."/>
            <person name="Lewis B."/>
            <person name="Mehta T."/>
            <person name="Park D."/>
            <person name="Pearson M."/>
            <person name="Richards J."/>
            <person name="Roberts A."/>
            <person name="Saif S."/>
            <person name="Shea T.D."/>
            <person name="Shenoy N."/>
            <person name="Sisk P."/>
            <person name="Stolte C."/>
            <person name="Sykes S.N."/>
            <person name="Thomson T."/>
            <person name="Walk T."/>
            <person name="White J."/>
            <person name="Yandava C."/>
            <person name="Straight P."/>
            <person name="Clardy J."/>
            <person name="Hung D."/>
            <person name="Kolter R."/>
            <person name="Mekalanos J."/>
            <person name="Walker S."/>
            <person name="Walsh C.T."/>
            <person name="Wieland-Brown L.C."/>
            <person name="Haas B."/>
            <person name="Nusbaum C."/>
            <person name="Birren B."/>
        </authorList>
    </citation>
    <scope>NUCLEOTIDE SEQUENCE [LARGE SCALE GENOMIC DNA]</scope>
    <source>
        <strain evidence="2">ATCC 29083</strain>
    </source>
</reference>